<feature type="transmembrane region" description="Helical" evidence="1">
    <location>
        <begin position="76"/>
        <end position="94"/>
    </location>
</feature>
<sequence length="597" mass="66473">MPIRETASAPKRLRAYAGSVLLFWFAVLLASIPGTVAYLAGLPSHDRWITIPAILLALTGLVANRWDRVLRMPSSVFSVILVAMSLALGAYSGFRFSPALSALGFLLAATACLRSQFPFATTRQSLVYLAWLPLMLVRFPAGITDKFLTRMSGISGAMASWLLDAMDVVHYVRQDVLEISGGPIFVSEVCKGTPTLSLLLMLTMIWFVVFRRPAMMAPVYWSVCAAWLVAVNAIHVTIVALGAEWYEVDPADPTMNRWLGVGSLALAMLMILSTDRLLAIASNPVPETEAGRLSNPLSMGWNWLMAWGTALEKELDSQWHPSEMDQPGIPPIVWTKTMLWAAMLFAVPIASLGVLTTTMNWTQAFPMPAAITPWAESTEMDELLARYALIRGQSLQSVDEHRDLKYTDVWSGEFQGSPILISISQPYQDWHDLRRYYTANDWRVQEWNAAWRNVDANDPMESPSIARALFTNSTGVRGHLFFDAVDGYGGRLGVPLIGAVNAMYRSDTDLENRAKEGAGGKLMLQLWYESAQPISDDQLFELGRRFHQFRSVVQQSLTWHKTKYTQADFSSSNTPRRTARAMFSGKTVHDVMSEAVK</sequence>
<keyword evidence="1 2" id="KW-0812">Transmembrane</keyword>
<evidence type="ECO:0000313" key="3">
    <source>
        <dbReference type="Proteomes" id="UP000320176"/>
    </source>
</evidence>
<gene>
    <name evidence="2" type="ORF">Pla52n_16530</name>
</gene>
<feature type="transmembrane region" description="Helical" evidence="1">
    <location>
        <begin position="21"/>
        <end position="41"/>
    </location>
</feature>
<dbReference type="NCBIfam" id="NF033780">
    <property type="entry name" value="exosort_XrtU_C"/>
    <property type="match status" value="1"/>
</dbReference>
<organism evidence="2 3">
    <name type="scientific">Stieleria varia</name>
    <dbReference type="NCBI Taxonomy" id="2528005"/>
    <lineage>
        <taxon>Bacteria</taxon>
        <taxon>Pseudomonadati</taxon>
        <taxon>Planctomycetota</taxon>
        <taxon>Planctomycetia</taxon>
        <taxon>Pirellulales</taxon>
        <taxon>Pirellulaceae</taxon>
        <taxon>Stieleria</taxon>
    </lineage>
</organism>
<keyword evidence="1" id="KW-1133">Transmembrane helix</keyword>
<feature type="transmembrane region" description="Helical" evidence="1">
    <location>
        <begin position="192"/>
        <end position="210"/>
    </location>
</feature>
<dbReference type="InterPro" id="IPR019127">
    <property type="entry name" value="Exosortase"/>
</dbReference>
<dbReference type="RefSeq" id="WP_146519102.1">
    <property type="nucleotide sequence ID" value="NZ_CP151726.1"/>
</dbReference>
<dbReference type="EMBL" id="SJPN01000002">
    <property type="protein sequence ID" value="TWU05937.1"/>
    <property type="molecule type" value="Genomic_DNA"/>
</dbReference>
<evidence type="ECO:0000256" key="1">
    <source>
        <dbReference type="SAM" id="Phobius"/>
    </source>
</evidence>
<evidence type="ECO:0000313" key="2">
    <source>
        <dbReference type="EMBL" id="TWU05937.1"/>
    </source>
</evidence>
<comment type="caution">
    <text evidence="2">The sequence shown here is derived from an EMBL/GenBank/DDBJ whole genome shotgun (WGS) entry which is preliminary data.</text>
</comment>
<keyword evidence="3" id="KW-1185">Reference proteome</keyword>
<feature type="transmembrane region" description="Helical" evidence="1">
    <location>
        <begin position="255"/>
        <end position="272"/>
    </location>
</feature>
<feature type="transmembrane region" description="Helical" evidence="1">
    <location>
        <begin position="47"/>
        <end position="64"/>
    </location>
</feature>
<protein>
    <submittedName>
        <fullName evidence="2">Transmembrane exosortase</fullName>
    </submittedName>
</protein>
<name>A0A5C6B270_9BACT</name>
<dbReference type="Pfam" id="PF09721">
    <property type="entry name" value="Exosortase_EpsH"/>
    <property type="match status" value="1"/>
</dbReference>
<dbReference type="Proteomes" id="UP000320176">
    <property type="component" value="Unassembled WGS sequence"/>
</dbReference>
<dbReference type="AlphaFoldDB" id="A0A5C6B270"/>
<reference evidence="2 3" key="1">
    <citation type="submission" date="2019-02" db="EMBL/GenBank/DDBJ databases">
        <title>Deep-cultivation of Planctomycetes and their phenomic and genomic characterization uncovers novel biology.</title>
        <authorList>
            <person name="Wiegand S."/>
            <person name="Jogler M."/>
            <person name="Boedeker C."/>
            <person name="Pinto D."/>
            <person name="Vollmers J."/>
            <person name="Rivas-Marin E."/>
            <person name="Kohn T."/>
            <person name="Peeters S.H."/>
            <person name="Heuer A."/>
            <person name="Rast P."/>
            <person name="Oberbeckmann S."/>
            <person name="Bunk B."/>
            <person name="Jeske O."/>
            <person name="Meyerdierks A."/>
            <person name="Storesund J.E."/>
            <person name="Kallscheuer N."/>
            <person name="Luecker S."/>
            <person name="Lage O.M."/>
            <person name="Pohl T."/>
            <person name="Merkel B.J."/>
            <person name="Hornburger P."/>
            <person name="Mueller R.-W."/>
            <person name="Bruemmer F."/>
            <person name="Labrenz M."/>
            <person name="Spormann A.M."/>
            <person name="Op Den Camp H."/>
            <person name="Overmann J."/>
            <person name="Amann R."/>
            <person name="Jetten M.S.M."/>
            <person name="Mascher T."/>
            <person name="Medema M.H."/>
            <person name="Devos D.P."/>
            <person name="Kaster A.-K."/>
            <person name="Ovreas L."/>
            <person name="Rohde M."/>
            <person name="Galperin M.Y."/>
            <person name="Jogler C."/>
        </authorList>
    </citation>
    <scope>NUCLEOTIDE SEQUENCE [LARGE SCALE GENOMIC DNA]</scope>
    <source>
        <strain evidence="2 3">Pla52n</strain>
    </source>
</reference>
<feature type="transmembrane region" description="Helical" evidence="1">
    <location>
        <begin position="100"/>
        <end position="119"/>
    </location>
</feature>
<accession>A0A5C6B270</accession>
<dbReference type="OrthoDB" id="292749at2"/>
<proteinExistence type="predicted"/>
<feature type="transmembrane region" description="Helical" evidence="1">
    <location>
        <begin position="219"/>
        <end position="243"/>
    </location>
</feature>
<feature type="transmembrane region" description="Helical" evidence="1">
    <location>
        <begin position="339"/>
        <end position="361"/>
    </location>
</feature>
<keyword evidence="1" id="KW-0472">Membrane</keyword>
<feature type="transmembrane region" description="Helical" evidence="1">
    <location>
        <begin position="126"/>
        <end position="143"/>
    </location>
</feature>